<dbReference type="PANTHER" id="PTHR30483:SF37">
    <property type="entry name" value="ABC TRANSPORTER SUBSTRATE-BINDING PROTEIN"/>
    <property type="match status" value="1"/>
</dbReference>
<sequence>MKFLKNMTIAAAMVAGMGLCANTALAQKKDTILIGEINSYKALPANLGPYKKGWELAQEQINAAGGVLGKKLETIFRDDNANAGDAVRIAEELISREKIDVLTGVTLSHVGLAVTDFAKQRKVFFLASGPLSDKVVWQNGNRYTYRLRAGTHALAASVAPAAAKMNKKRWALIYPNYEYGQAAVAAFKAELTKLQPDVEFVAEQATPFGKLDAGPVVQSLEDAKPDAIFNVLFGPDLTKFAREGKTRGLFKNREVVSLLTGEPEYLDPLRGDAPEGWFVTGYPYRSIDIPEHKAFIEAYEKKYNDYPRLNSVIGYATVKALAAGIAKAGSTDTEAMIAAFKGLDFETPFGKMHFREQDNQSTWGIHVGRLAVKDGKGAMPEGEYIDGTKLQPSDEEIKKLRKVD</sequence>
<name>A0A366HGJ9_9BURK</name>
<feature type="domain" description="Leucine-binding protein" evidence="4">
    <location>
        <begin position="48"/>
        <end position="369"/>
    </location>
</feature>
<evidence type="ECO:0000313" key="5">
    <source>
        <dbReference type="EMBL" id="RBP41785.1"/>
    </source>
</evidence>
<dbReference type="AlphaFoldDB" id="A0A366HGJ9"/>
<dbReference type="SUPFAM" id="SSF53822">
    <property type="entry name" value="Periplasmic binding protein-like I"/>
    <property type="match status" value="1"/>
</dbReference>
<evidence type="ECO:0000256" key="1">
    <source>
        <dbReference type="ARBA" id="ARBA00010062"/>
    </source>
</evidence>
<evidence type="ECO:0000256" key="3">
    <source>
        <dbReference type="SAM" id="SignalP"/>
    </source>
</evidence>
<protein>
    <submittedName>
        <fullName evidence="5">Amino acid/amide ABC transporter substrate-binding protein (HAAT family)</fullName>
    </submittedName>
</protein>
<dbReference type="Proteomes" id="UP000253628">
    <property type="component" value="Unassembled WGS sequence"/>
</dbReference>
<organism evidence="5 6">
    <name type="scientific">Eoetvoesiella caeni</name>
    <dbReference type="NCBI Taxonomy" id="645616"/>
    <lineage>
        <taxon>Bacteria</taxon>
        <taxon>Pseudomonadati</taxon>
        <taxon>Pseudomonadota</taxon>
        <taxon>Betaproteobacteria</taxon>
        <taxon>Burkholderiales</taxon>
        <taxon>Alcaligenaceae</taxon>
        <taxon>Eoetvoesiella</taxon>
    </lineage>
</organism>
<comment type="caution">
    <text evidence="5">The sequence shown here is derived from an EMBL/GenBank/DDBJ whole genome shotgun (WGS) entry which is preliminary data.</text>
</comment>
<keyword evidence="6" id="KW-1185">Reference proteome</keyword>
<dbReference type="EMBL" id="QNRQ01000002">
    <property type="protein sequence ID" value="RBP41785.1"/>
    <property type="molecule type" value="Genomic_DNA"/>
</dbReference>
<comment type="similarity">
    <text evidence="1">Belongs to the leucine-binding protein family.</text>
</comment>
<dbReference type="InterPro" id="IPR028082">
    <property type="entry name" value="Peripla_BP_I"/>
</dbReference>
<dbReference type="InterPro" id="IPR051010">
    <property type="entry name" value="BCAA_transport"/>
</dbReference>
<dbReference type="RefSeq" id="WP_113932036.1">
    <property type="nucleotide sequence ID" value="NZ_JACCEU010000002.1"/>
</dbReference>
<evidence type="ECO:0000256" key="2">
    <source>
        <dbReference type="ARBA" id="ARBA00022729"/>
    </source>
</evidence>
<proteinExistence type="inferred from homology"/>
<feature type="chain" id="PRO_5016999808" evidence="3">
    <location>
        <begin position="27"/>
        <end position="404"/>
    </location>
</feature>
<dbReference type="CDD" id="cd06330">
    <property type="entry name" value="PBP1_As_SBP-like"/>
    <property type="match status" value="1"/>
</dbReference>
<dbReference type="OrthoDB" id="5469508at2"/>
<feature type="signal peptide" evidence="3">
    <location>
        <begin position="1"/>
        <end position="26"/>
    </location>
</feature>
<dbReference type="InterPro" id="IPR028081">
    <property type="entry name" value="Leu-bd"/>
</dbReference>
<accession>A0A366HGJ9</accession>
<evidence type="ECO:0000313" key="6">
    <source>
        <dbReference type="Proteomes" id="UP000253628"/>
    </source>
</evidence>
<keyword evidence="2 3" id="KW-0732">Signal</keyword>
<dbReference type="Gene3D" id="3.40.50.2300">
    <property type="match status" value="2"/>
</dbReference>
<evidence type="ECO:0000259" key="4">
    <source>
        <dbReference type="Pfam" id="PF13458"/>
    </source>
</evidence>
<reference evidence="5 6" key="1">
    <citation type="submission" date="2018-06" db="EMBL/GenBank/DDBJ databases">
        <title>Genomic Encyclopedia of Type Strains, Phase IV (KMG-IV): sequencing the most valuable type-strain genomes for metagenomic binning, comparative biology and taxonomic classification.</title>
        <authorList>
            <person name="Goeker M."/>
        </authorList>
    </citation>
    <scope>NUCLEOTIDE SEQUENCE [LARGE SCALE GENOMIC DNA]</scope>
    <source>
        <strain evidence="5 6">DSM 25520</strain>
    </source>
</reference>
<dbReference type="PANTHER" id="PTHR30483">
    <property type="entry name" value="LEUCINE-SPECIFIC-BINDING PROTEIN"/>
    <property type="match status" value="1"/>
</dbReference>
<gene>
    <name evidence="5" type="ORF">DFR37_102164</name>
</gene>
<dbReference type="Pfam" id="PF13458">
    <property type="entry name" value="Peripla_BP_6"/>
    <property type="match status" value="1"/>
</dbReference>